<proteinExistence type="predicted"/>
<name>A0A2P4QW15_RHIID</name>
<evidence type="ECO:0000313" key="2">
    <source>
        <dbReference type="Proteomes" id="UP000018888"/>
    </source>
</evidence>
<dbReference type="EMBL" id="AUPC02000008">
    <property type="protein sequence ID" value="POG81851.1"/>
    <property type="molecule type" value="Genomic_DNA"/>
</dbReference>
<sequence length="150" mass="17180">MGVHFGVKGIIDSLCIEIENEINEIINNKGLLVAEKNVDSDPHTYSFWNDEVTPSKGNEECKSMDHEFLRNFLNTPPVEKYKSKPFKRSKTYDFESKSDPLAMFELKLKAASLYLSSVNEKLDEQICLVIAFRTLRNIKSQMLESEQDPG</sequence>
<protein>
    <submittedName>
        <fullName evidence="1">Uncharacterized protein</fullName>
    </submittedName>
</protein>
<dbReference type="AlphaFoldDB" id="A0A2P4QW15"/>
<dbReference type="Proteomes" id="UP000018888">
    <property type="component" value="Unassembled WGS sequence"/>
</dbReference>
<dbReference type="VEuPathDB" id="FungiDB:RhiirFUN_023977"/>
<gene>
    <name evidence="1" type="ORF">GLOIN_2v1762729</name>
</gene>
<accession>A0A2P4QW15</accession>
<reference evidence="1 2" key="1">
    <citation type="journal article" date="2013" name="Proc. Natl. Acad. Sci. U.S.A.">
        <title>Genome of an arbuscular mycorrhizal fungus provides insight into the oldest plant symbiosis.</title>
        <authorList>
            <person name="Tisserant E."/>
            <person name="Malbreil M."/>
            <person name="Kuo A."/>
            <person name="Kohler A."/>
            <person name="Symeonidi A."/>
            <person name="Balestrini R."/>
            <person name="Charron P."/>
            <person name="Duensing N."/>
            <person name="Frei Dit Frey N."/>
            <person name="Gianinazzi-Pearson V."/>
            <person name="Gilbert L.B."/>
            <person name="Handa Y."/>
            <person name="Herr J.R."/>
            <person name="Hijri M."/>
            <person name="Koul R."/>
            <person name="Kawaguchi M."/>
            <person name="Krajinski F."/>
            <person name="Lammers P.J."/>
            <person name="Masclaux F.G."/>
            <person name="Murat C."/>
            <person name="Morin E."/>
            <person name="Ndikumana S."/>
            <person name="Pagni M."/>
            <person name="Petitpierre D."/>
            <person name="Requena N."/>
            <person name="Rosikiewicz P."/>
            <person name="Riley R."/>
            <person name="Saito K."/>
            <person name="San Clemente H."/>
            <person name="Shapiro H."/>
            <person name="van Tuinen D."/>
            <person name="Becard G."/>
            <person name="Bonfante P."/>
            <person name="Paszkowski U."/>
            <person name="Shachar-Hill Y.Y."/>
            <person name="Tuskan G.A."/>
            <person name="Young P.W."/>
            <person name="Sanders I.R."/>
            <person name="Henrissat B."/>
            <person name="Rensing S.A."/>
            <person name="Grigoriev I.V."/>
            <person name="Corradi N."/>
            <person name="Roux C."/>
            <person name="Martin F."/>
        </authorList>
    </citation>
    <scope>NUCLEOTIDE SEQUENCE [LARGE SCALE GENOMIC DNA]</scope>
    <source>
        <strain evidence="1 2">DAOM 197198</strain>
    </source>
</reference>
<organism evidence="1 2">
    <name type="scientific">Rhizophagus irregularis (strain DAOM 181602 / DAOM 197198 / MUCL 43194)</name>
    <name type="common">Arbuscular mycorrhizal fungus</name>
    <name type="synonym">Glomus intraradices</name>
    <dbReference type="NCBI Taxonomy" id="747089"/>
    <lineage>
        <taxon>Eukaryota</taxon>
        <taxon>Fungi</taxon>
        <taxon>Fungi incertae sedis</taxon>
        <taxon>Mucoromycota</taxon>
        <taxon>Glomeromycotina</taxon>
        <taxon>Glomeromycetes</taxon>
        <taxon>Glomerales</taxon>
        <taxon>Glomeraceae</taxon>
        <taxon>Rhizophagus</taxon>
    </lineage>
</organism>
<evidence type="ECO:0000313" key="1">
    <source>
        <dbReference type="EMBL" id="POG81851.1"/>
    </source>
</evidence>
<comment type="caution">
    <text evidence="1">The sequence shown here is derived from an EMBL/GenBank/DDBJ whole genome shotgun (WGS) entry which is preliminary data.</text>
</comment>
<keyword evidence="2" id="KW-1185">Reference proteome</keyword>
<reference evidence="1 2" key="2">
    <citation type="journal article" date="2018" name="New Phytol.">
        <title>High intraspecific genome diversity in the model arbuscular mycorrhizal symbiont Rhizophagus irregularis.</title>
        <authorList>
            <person name="Chen E.C.H."/>
            <person name="Morin E."/>
            <person name="Beaudet D."/>
            <person name="Noel J."/>
            <person name="Yildirir G."/>
            <person name="Ndikumana S."/>
            <person name="Charron P."/>
            <person name="St-Onge C."/>
            <person name="Giorgi J."/>
            <person name="Kruger M."/>
            <person name="Marton T."/>
            <person name="Ropars J."/>
            <person name="Grigoriev I.V."/>
            <person name="Hainaut M."/>
            <person name="Henrissat B."/>
            <person name="Roux C."/>
            <person name="Martin F."/>
            <person name="Corradi N."/>
        </authorList>
    </citation>
    <scope>NUCLEOTIDE SEQUENCE [LARGE SCALE GENOMIC DNA]</scope>
    <source>
        <strain evidence="1 2">DAOM 197198</strain>
    </source>
</reference>